<protein>
    <submittedName>
        <fullName evidence="1">Uncharacterized protein</fullName>
    </submittedName>
</protein>
<name>A0ACD0NS41_9BASI</name>
<dbReference type="EMBL" id="KZ820168">
    <property type="protein sequence ID" value="PWN48631.1"/>
    <property type="molecule type" value="Genomic_DNA"/>
</dbReference>
<sequence length="763" mass="80486">MMQTQAASPIPIISSASPTHAAGTFDSPSHQSNVKRAGDGGEQSVTARSRRQSRYDMLSELLLPDLALSVDFSSMNLSKEGKWGDHDPSSCNSYREATAAKVKRIAARLGEFKVKDLLPYTKGASTSTVSIDGTIEEACEILSSETDGDCLLVIQAEAEQKSFSKELVTAGDCFGFFSYADLHTFLSLLFCPNQTSSSEPDEARMEEHGLTSPPPSPRANMTRSVTKETGKMAEGKSNAEPDPSSLPAEKCMPRAEGASDLHADIIRKAKNGEKVTMSLVTNLIYLFAQESLTKVVVAGSSDTSGLAGPVLGIVTEKHIVEHLVKLSCEDPELSATFDEKIEDLTAEFSPAPPVEISCDKTVMDAMALMTQEKVSSLAVIDARGFLLSALGSSEVAFLVMKSDSKKILTTNLASFVKALRSQRPEGIEGKDAHPALSVGLESTLGRATAILLAASATGLYTVDDRVAMMTPPLTATSPSSPGREPGWRFSDEFRTRSDDLEKGGLGAAALPASTHSRFSSLSSSLRLPKPSSAEAGSSVSGLNRSLPSNSSLPPSAGTWTAATSQSRLQLPKRARSQSMAQSLSSHQGNTEAAATSSSSMCSSFSSIRQPPSHHQSASAGQAAFSEPTSWLNPGRRLSMGANSKRHSISLSTSPPSSLHSSIVQSSPQAQPVAASFFSSDSQTAPPLRSYLSLTDIVSIFAARSGFEKIPFVATSRTAESQGSVGGAFGGHDVGRSARKRRTSSSISSGSFRGGLSVESSSFR</sequence>
<organism evidence="1 2">
    <name type="scientific">Violaceomyces palustris</name>
    <dbReference type="NCBI Taxonomy" id="1673888"/>
    <lineage>
        <taxon>Eukaryota</taxon>
        <taxon>Fungi</taxon>
        <taxon>Dikarya</taxon>
        <taxon>Basidiomycota</taxon>
        <taxon>Ustilaginomycotina</taxon>
        <taxon>Ustilaginomycetes</taxon>
        <taxon>Violaceomycetales</taxon>
        <taxon>Violaceomycetaceae</taxon>
        <taxon>Violaceomyces</taxon>
    </lineage>
</organism>
<proteinExistence type="predicted"/>
<keyword evidence="2" id="KW-1185">Reference proteome</keyword>
<dbReference type="Proteomes" id="UP000245626">
    <property type="component" value="Unassembled WGS sequence"/>
</dbReference>
<accession>A0ACD0NS41</accession>
<evidence type="ECO:0000313" key="1">
    <source>
        <dbReference type="EMBL" id="PWN48631.1"/>
    </source>
</evidence>
<gene>
    <name evidence="1" type="ORF">IE53DRAFT_370443</name>
</gene>
<reference evidence="1 2" key="1">
    <citation type="journal article" date="2018" name="Mol. Biol. Evol.">
        <title>Broad Genomic Sampling Reveals a Smut Pathogenic Ancestry of the Fungal Clade Ustilaginomycotina.</title>
        <authorList>
            <person name="Kijpornyongpan T."/>
            <person name="Mondo S.J."/>
            <person name="Barry K."/>
            <person name="Sandor L."/>
            <person name="Lee J."/>
            <person name="Lipzen A."/>
            <person name="Pangilinan J."/>
            <person name="LaButti K."/>
            <person name="Hainaut M."/>
            <person name="Henrissat B."/>
            <person name="Grigoriev I.V."/>
            <person name="Spatafora J.W."/>
            <person name="Aime M.C."/>
        </authorList>
    </citation>
    <scope>NUCLEOTIDE SEQUENCE [LARGE SCALE GENOMIC DNA]</scope>
    <source>
        <strain evidence="1 2">SA 807</strain>
    </source>
</reference>
<evidence type="ECO:0000313" key="2">
    <source>
        <dbReference type="Proteomes" id="UP000245626"/>
    </source>
</evidence>